<gene>
    <name evidence="2" type="ORF">MEUPH1_LOCUS12744</name>
</gene>
<dbReference type="Proteomes" id="UP001160148">
    <property type="component" value="Unassembled WGS sequence"/>
</dbReference>
<evidence type="ECO:0000313" key="3">
    <source>
        <dbReference type="Proteomes" id="UP001160148"/>
    </source>
</evidence>
<name>A0AAV0WLY5_9HEMI</name>
<keyword evidence="3" id="KW-1185">Reference proteome</keyword>
<proteinExistence type="predicted"/>
<feature type="compositionally biased region" description="Polar residues" evidence="1">
    <location>
        <begin position="92"/>
        <end position="109"/>
    </location>
</feature>
<reference evidence="2 3" key="1">
    <citation type="submission" date="2023-01" db="EMBL/GenBank/DDBJ databases">
        <authorList>
            <person name="Whitehead M."/>
        </authorList>
    </citation>
    <scope>NUCLEOTIDE SEQUENCE [LARGE SCALE GENOMIC DNA]</scope>
</reference>
<evidence type="ECO:0000256" key="1">
    <source>
        <dbReference type="SAM" id="MobiDB-lite"/>
    </source>
</evidence>
<sequence length="150" mass="17170">MQQPGRRPARRRPHARRKPRWSDKSGWRRLPGSQHPDNGRSVSVAGTRPRPQVQRSARRSVSVDTSRPATRNHQKRSARPAGQRSCVRPLSAPSTGRSQSPQRIPKTGRSTWTYGRLAHYDMLIESLHTTSSELWVSLMNIFFNYVLFCS</sequence>
<feature type="region of interest" description="Disordered" evidence="1">
    <location>
        <begin position="1"/>
        <end position="109"/>
    </location>
</feature>
<evidence type="ECO:0000313" key="2">
    <source>
        <dbReference type="EMBL" id="CAI6357075.1"/>
    </source>
</evidence>
<accession>A0AAV0WLY5</accession>
<feature type="compositionally biased region" description="Basic residues" evidence="1">
    <location>
        <begin position="7"/>
        <end position="19"/>
    </location>
</feature>
<dbReference type="EMBL" id="CARXXK010000002">
    <property type="protein sequence ID" value="CAI6357075.1"/>
    <property type="molecule type" value="Genomic_DNA"/>
</dbReference>
<dbReference type="AlphaFoldDB" id="A0AAV0WLY5"/>
<protein>
    <submittedName>
        <fullName evidence="2">Uncharacterized protein</fullName>
    </submittedName>
</protein>
<organism evidence="2 3">
    <name type="scientific">Macrosiphum euphorbiae</name>
    <name type="common">potato aphid</name>
    <dbReference type="NCBI Taxonomy" id="13131"/>
    <lineage>
        <taxon>Eukaryota</taxon>
        <taxon>Metazoa</taxon>
        <taxon>Ecdysozoa</taxon>
        <taxon>Arthropoda</taxon>
        <taxon>Hexapoda</taxon>
        <taxon>Insecta</taxon>
        <taxon>Pterygota</taxon>
        <taxon>Neoptera</taxon>
        <taxon>Paraneoptera</taxon>
        <taxon>Hemiptera</taxon>
        <taxon>Sternorrhyncha</taxon>
        <taxon>Aphidomorpha</taxon>
        <taxon>Aphidoidea</taxon>
        <taxon>Aphididae</taxon>
        <taxon>Macrosiphini</taxon>
        <taxon>Macrosiphum</taxon>
    </lineage>
</organism>
<comment type="caution">
    <text evidence="2">The sequence shown here is derived from an EMBL/GenBank/DDBJ whole genome shotgun (WGS) entry which is preliminary data.</text>
</comment>